<dbReference type="PROSITE" id="PS50088">
    <property type="entry name" value="ANK_REPEAT"/>
    <property type="match status" value="3"/>
</dbReference>
<dbReference type="SUPFAM" id="SSF54695">
    <property type="entry name" value="POZ domain"/>
    <property type="match status" value="1"/>
</dbReference>
<dbReference type="Pfam" id="PF00023">
    <property type="entry name" value="Ank"/>
    <property type="match status" value="1"/>
</dbReference>
<dbReference type="GeneTree" id="ENSGT00940000157661"/>
<dbReference type="PANTHER" id="PTHR46071:SF2">
    <property type="entry name" value="ANKYRIN REPEAT AND BTB_POZ DOMAIN-CONTAINING PROTEIN 2-LIKE PROTEIN"/>
    <property type="match status" value="1"/>
</dbReference>
<proteinExistence type="predicted"/>
<dbReference type="InterPro" id="IPR059008">
    <property type="entry name" value="ABTB2/3_histone"/>
</dbReference>
<dbReference type="Gene3D" id="3.30.710.10">
    <property type="entry name" value="Potassium Channel Kv1.1, Chain A"/>
    <property type="match status" value="1"/>
</dbReference>
<accession>A0A8C4N2N1</accession>
<dbReference type="CDD" id="cd22913">
    <property type="entry name" value="HFD_ABTB2-like"/>
    <property type="match status" value="1"/>
</dbReference>
<protein>
    <submittedName>
        <fullName evidence="5">Ankyrin repeat and BTB (POZ) domain containing 2a</fullName>
    </submittedName>
</protein>
<evidence type="ECO:0000313" key="6">
    <source>
        <dbReference type="Proteomes" id="UP000694388"/>
    </source>
</evidence>
<dbReference type="Proteomes" id="UP000694388">
    <property type="component" value="Unplaced"/>
</dbReference>
<evidence type="ECO:0000313" key="5">
    <source>
        <dbReference type="Ensembl" id="ENSEBUP00000001284.1"/>
    </source>
</evidence>
<dbReference type="SUPFAM" id="SSF47113">
    <property type="entry name" value="Histone-fold"/>
    <property type="match status" value="1"/>
</dbReference>
<evidence type="ECO:0000259" key="4">
    <source>
        <dbReference type="PROSITE" id="PS50097"/>
    </source>
</evidence>
<reference evidence="5" key="1">
    <citation type="submission" date="2025-08" db="UniProtKB">
        <authorList>
            <consortium name="Ensembl"/>
        </authorList>
    </citation>
    <scope>IDENTIFICATION</scope>
</reference>
<name>A0A8C4N2N1_EPTBU</name>
<dbReference type="PROSITE" id="PS50097">
    <property type="entry name" value="BTB"/>
    <property type="match status" value="1"/>
</dbReference>
<evidence type="ECO:0000256" key="2">
    <source>
        <dbReference type="ARBA" id="ARBA00023043"/>
    </source>
</evidence>
<dbReference type="Gene3D" id="1.25.40.20">
    <property type="entry name" value="Ankyrin repeat-containing domain"/>
    <property type="match status" value="1"/>
</dbReference>
<feature type="repeat" description="ANK" evidence="3">
    <location>
        <begin position="554"/>
        <end position="582"/>
    </location>
</feature>
<evidence type="ECO:0000256" key="3">
    <source>
        <dbReference type="PROSITE-ProRule" id="PRU00023"/>
    </source>
</evidence>
<dbReference type="GO" id="GO:0046982">
    <property type="term" value="F:protein heterodimerization activity"/>
    <property type="evidence" value="ECO:0007669"/>
    <property type="project" value="InterPro"/>
</dbReference>
<dbReference type="Pfam" id="PF00651">
    <property type="entry name" value="BTB"/>
    <property type="match status" value="1"/>
</dbReference>
<organism evidence="5 6">
    <name type="scientific">Eptatretus burgeri</name>
    <name type="common">Inshore hagfish</name>
    <dbReference type="NCBI Taxonomy" id="7764"/>
    <lineage>
        <taxon>Eukaryota</taxon>
        <taxon>Metazoa</taxon>
        <taxon>Chordata</taxon>
        <taxon>Craniata</taxon>
        <taxon>Vertebrata</taxon>
        <taxon>Cyclostomata</taxon>
        <taxon>Myxini</taxon>
        <taxon>Myxiniformes</taxon>
        <taxon>Myxinidae</taxon>
        <taxon>Eptatretinae</taxon>
        <taxon>Eptatretus</taxon>
    </lineage>
</organism>
<feature type="repeat" description="ANK" evidence="3">
    <location>
        <begin position="593"/>
        <end position="619"/>
    </location>
</feature>
<dbReference type="InterPro" id="IPR011333">
    <property type="entry name" value="SKP1/BTB/POZ_sf"/>
</dbReference>
<dbReference type="InterPro" id="IPR036770">
    <property type="entry name" value="Ankyrin_rpt-contain_sf"/>
</dbReference>
<dbReference type="AlphaFoldDB" id="A0A8C4N2N1"/>
<dbReference type="InterPro" id="IPR002110">
    <property type="entry name" value="Ankyrin_rpt"/>
</dbReference>
<keyword evidence="2 3" id="KW-0040">ANK repeat</keyword>
<evidence type="ECO:0000256" key="1">
    <source>
        <dbReference type="ARBA" id="ARBA00022737"/>
    </source>
</evidence>
<reference evidence="5" key="2">
    <citation type="submission" date="2025-09" db="UniProtKB">
        <authorList>
            <consortium name="Ensembl"/>
        </authorList>
    </citation>
    <scope>IDENTIFICATION</scope>
</reference>
<dbReference type="Ensembl" id="ENSEBUT00000001606.1">
    <property type="protein sequence ID" value="ENSEBUP00000001284.1"/>
    <property type="gene ID" value="ENSEBUG00000001154.1"/>
</dbReference>
<dbReference type="InterPro" id="IPR000210">
    <property type="entry name" value="BTB/POZ_dom"/>
</dbReference>
<keyword evidence="6" id="KW-1185">Reference proteome</keyword>
<feature type="domain" description="BTB" evidence="4">
    <location>
        <begin position="831"/>
        <end position="887"/>
    </location>
</feature>
<dbReference type="SMART" id="SM00225">
    <property type="entry name" value="BTB"/>
    <property type="match status" value="1"/>
</dbReference>
<keyword evidence="1" id="KW-0677">Repeat</keyword>
<feature type="repeat" description="ANK" evidence="3">
    <location>
        <begin position="508"/>
        <end position="540"/>
    </location>
</feature>
<dbReference type="InterPro" id="IPR052089">
    <property type="entry name" value="Ankyrin-BTB/POZ_domain"/>
</dbReference>
<dbReference type="PROSITE" id="PS50297">
    <property type="entry name" value="ANK_REP_REGION"/>
    <property type="match status" value="3"/>
</dbReference>
<dbReference type="InterPro" id="IPR009072">
    <property type="entry name" value="Histone-fold"/>
</dbReference>
<sequence length="987" mass="109051">MAGLGDSTLRTLEELTLDSGYGGAADSCRSCSFPSLRCTAQTLPRGRADRRALPDPLFSRHGSYDTVGTALAEDPESTSGPTTWPRLPEPEDVPWEFSDIWNVLARGKAKEAAKYFSNDIVERMSEHATVLLMRLSREVQRLSVTHARCTRHEIEGSARIILSWSLADGCLVSCLRAHSLYSMSSGEKLRRSKAERCDLSFSVGCFFRWMVEAKLAPRVHELAAISLAACLESLLNEIVIRALAGNEGDQTFTLKTLELSILGDAELFGLLQPYEHLVCGKNGNGILSLPVLFHLLEEEARPGAVAPYGPQELRALEQSLLATHVGSVAELGDLVSRAMHHLQRRRVMAGPGTSPSSTRRLPALCWAPEALHALYYFMRCPQRECLENPNLEPPKITLTHERPFLVLPPLVEWMRVAMAHAEFRHSVAVDSNDVRQAVRLFLPGVDCEPRGLRLEDSMIASRWLDARAAEQKFRQELGFRMLNCGRTDLVQQAIALLGKYGVNAQNDQGMTPLMYACGCGDEAMVQMLLEAGSDVNVSVPSDTQRFPFVHPETRHWTAISFAVLSGHVSVVQLLLEAGANVEGFHCSAEDNNAAETPLQLASAAGSHELVSLLLKYGADPMVCTVHHNSLGLFLQGGMSAFSQAAAHGHRNVLRKLMAQPQAPREDVLSLEEILAEGAEGLDGSEETKMVGTSKADKARLRALQEAAYHSTEHGFLEVTMELQELGVPWTLHVWLESLQTACRQARPGLLQTLLLEFPAVQADLQVDGMITQGIPLLFKVLCKYKGEAVSKSVASIISSCYGLKPIPDISDREPHLGACLDPEFVNNPEMSDVIFVLERKPFYAHKVLLINASSRFKTLLVNRSSPDSQKCCTIEISETKYHIFQLMAAASFFQLDSLQRRCEMLSTRMLTHTSCVPVFLEAKRIGGEHLTSYCLGYFLQNMESLISLTPFRDVLFGRTDAGNPIPELMDVLSCRMQTQHRTVTARK</sequence>
<dbReference type="FunFam" id="1.25.40.20:FF:000045">
    <property type="entry name" value="Ankyrin repeat and BTB/POZ domain-containing protein 2"/>
    <property type="match status" value="1"/>
</dbReference>
<dbReference type="PANTHER" id="PTHR46071">
    <property type="entry name" value="ANKYRIN REPEAT AND BTB/POZ DOMAIN-CONTAINING"/>
    <property type="match status" value="1"/>
</dbReference>
<dbReference type="SMART" id="SM00248">
    <property type="entry name" value="ANK"/>
    <property type="match status" value="4"/>
</dbReference>
<dbReference type="Gene3D" id="1.10.20.10">
    <property type="entry name" value="Histone, subunit A"/>
    <property type="match status" value="1"/>
</dbReference>
<dbReference type="SUPFAM" id="SSF48403">
    <property type="entry name" value="Ankyrin repeat"/>
    <property type="match status" value="1"/>
</dbReference>
<dbReference type="Pfam" id="PF12796">
    <property type="entry name" value="Ank_2"/>
    <property type="match status" value="1"/>
</dbReference>
<dbReference type="Pfam" id="PF26281">
    <property type="entry name" value="Histone_ABTB"/>
    <property type="match status" value="1"/>
</dbReference>